<gene>
    <name evidence="1" type="ORF">SK854_26340</name>
</gene>
<protein>
    <submittedName>
        <fullName evidence="1">Uncharacterized protein</fullName>
    </submittedName>
</protein>
<sequence>MGHQHFALIDWDRPRDNPVAVVRVDGASEEMFVPPFHWVRPDPVYREWFVNVPISAAEADVLITRTGPRIDIQDRDPRSSGQRMHASEGYAERHLHFAVVTEEHPFDDPLTIVREDLTSAREVVSYTRDLVWSEEPVEGRLVRITQEDAARFQEVLARRVFGDTDVRHFAVTNHLYPDVADPHVLIRELVGENGHHRYETLDENRRWVETSRRHHCGKPVTGAALDHLLTSWSPRPRITELRFFVFTDGNGDPLRLARVESEENGHLKEKAFVGEHWEDVTCAFDQEGEPVEIDEARAGELEETVARLNTAPADVRYRYWVVTDRKVPGWEFLDRVVRTWGGADGTRNSEYRHGAGPTWFRADRHGWVHVLKGVEAVTEAEMEERRRSPHKRLSP</sequence>
<comment type="caution">
    <text evidence="1">The sequence shown here is derived from an EMBL/GenBank/DDBJ whole genome shotgun (WGS) entry which is preliminary data.</text>
</comment>
<evidence type="ECO:0000313" key="1">
    <source>
        <dbReference type="EMBL" id="MDX8145657.1"/>
    </source>
</evidence>
<keyword evidence="2" id="KW-1185">Reference proteome</keyword>
<dbReference type="RefSeq" id="WP_319977769.1">
    <property type="nucleotide sequence ID" value="NZ_JAXAVU010000010.1"/>
</dbReference>
<accession>A0ABU4V1J2</accession>
<organism evidence="1 2">
    <name type="scientific">Lentzea sokolovensis</name>
    <dbReference type="NCBI Taxonomy" id="3095429"/>
    <lineage>
        <taxon>Bacteria</taxon>
        <taxon>Bacillati</taxon>
        <taxon>Actinomycetota</taxon>
        <taxon>Actinomycetes</taxon>
        <taxon>Pseudonocardiales</taxon>
        <taxon>Pseudonocardiaceae</taxon>
        <taxon>Lentzea</taxon>
    </lineage>
</organism>
<dbReference type="Proteomes" id="UP001285352">
    <property type="component" value="Unassembled WGS sequence"/>
</dbReference>
<reference evidence="1 2" key="1">
    <citation type="submission" date="2023-11" db="EMBL/GenBank/DDBJ databases">
        <title>Lentzea sokolovensis, sp. nov., Lentzea kristufkii, sp. nov., and Lentzea miocenensis, sp. nov., rare actinobacteria from Sokolov Coal Basin, Miocene lacustrine sediment, Czech Republic.</title>
        <authorList>
            <person name="Lara A."/>
            <person name="Kotroba L."/>
            <person name="Nouioui I."/>
            <person name="Neumann-Schaal M."/>
            <person name="Mast Y."/>
            <person name="Chronakova A."/>
        </authorList>
    </citation>
    <scope>NUCLEOTIDE SEQUENCE [LARGE SCALE GENOMIC DNA]</scope>
    <source>
        <strain evidence="1 2">BCCO 10_0061</strain>
    </source>
</reference>
<dbReference type="EMBL" id="JAXAVU010000010">
    <property type="protein sequence ID" value="MDX8145657.1"/>
    <property type="molecule type" value="Genomic_DNA"/>
</dbReference>
<proteinExistence type="predicted"/>
<evidence type="ECO:0000313" key="2">
    <source>
        <dbReference type="Proteomes" id="UP001285352"/>
    </source>
</evidence>
<name>A0ABU4V1J2_9PSEU</name>